<feature type="compositionally biased region" description="Polar residues" evidence="5">
    <location>
        <begin position="205"/>
        <end position="215"/>
    </location>
</feature>
<dbReference type="Gene3D" id="3.30.1490.120">
    <property type="entry name" value="RNA polymerase Rpb7-like, N-terminal domain"/>
    <property type="match status" value="1"/>
</dbReference>
<feature type="compositionally biased region" description="Basic and acidic residues" evidence="5">
    <location>
        <begin position="152"/>
        <end position="165"/>
    </location>
</feature>
<feature type="compositionally biased region" description="Basic residues" evidence="5">
    <location>
        <begin position="223"/>
        <end position="232"/>
    </location>
</feature>
<evidence type="ECO:0000256" key="5">
    <source>
        <dbReference type="SAM" id="MobiDB-lite"/>
    </source>
</evidence>
<dbReference type="RefSeq" id="XP_006814864.1">
    <property type="nucleotide sequence ID" value="XM_006814801.1"/>
</dbReference>
<evidence type="ECO:0000256" key="4">
    <source>
        <dbReference type="ARBA" id="ARBA00023242"/>
    </source>
</evidence>
<feature type="compositionally biased region" description="Basic and acidic residues" evidence="5">
    <location>
        <begin position="265"/>
        <end position="303"/>
    </location>
</feature>
<dbReference type="InterPro" id="IPR045113">
    <property type="entry name" value="Rpb7-like"/>
</dbReference>
<organism evidence="6 7">
    <name type="scientific">Saccoglossus kowalevskii</name>
    <name type="common">Acorn worm</name>
    <dbReference type="NCBI Taxonomy" id="10224"/>
    <lineage>
        <taxon>Eukaryota</taxon>
        <taxon>Metazoa</taxon>
        <taxon>Hemichordata</taxon>
        <taxon>Enteropneusta</taxon>
        <taxon>Harrimaniidae</taxon>
        <taxon>Saccoglossus</taxon>
    </lineage>
</organism>
<dbReference type="PANTHER" id="PTHR12709">
    <property type="entry name" value="DNA-DIRECTED RNA POLYMERASE II, III"/>
    <property type="match status" value="1"/>
</dbReference>
<proteinExistence type="predicted"/>
<gene>
    <name evidence="7" type="primary">LOC102804545</name>
</gene>
<evidence type="ECO:0000256" key="1">
    <source>
        <dbReference type="ARBA" id="ARBA00004123"/>
    </source>
</evidence>
<dbReference type="GeneID" id="102804545"/>
<keyword evidence="2" id="KW-0240">DNA-directed RNA polymerase</keyword>
<sequence>MTGLIMFKLYTYIILNGVLIAYENIQLFEASCEIVDDQPCIHFDVQLDTIVFQPSVGSKLKGVVRKIGIDHIGCLVHGCFNSSVPKPDNAINGWKGGTLVMGQEVILQVDRLDALRGVLSIKGHIVQVMPYSGTNTVDEVIESNLTELDNPVKHRVEVSTNDETKKTKRKRNKSEDVSEESTDEAFKAETRKKSKKKHKRQKTENVNSLELSTDPEQCEHSSKKSKKKHKRQKLENVDSSELSPDPEQSEYVSKKSKKKLKREKSHMTEKKNDVSDRELQWEDVDRSNDVRTDTDLHKTKTDTYDMEISNTDESKDYSSKESKKHKKKKRKKNE</sequence>
<keyword evidence="3" id="KW-0804">Transcription</keyword>
<evidence type="ECO:0000313" key="6">
    <source>
        <dbReference type="Proteomes" id="UP000694865"/>
    </source>
</evidence>
<feature type="compositionally biased region" description="Basic and acidic residues" evidence="5">
    <location>
        <begin position="312"/>
        <end position="321"/>
    </location>
</feature>
<evidence type="ECO:0000313" key="7">
    <source>
        <dbReference type="RefSeq" id="XP_006814864.1"/>
    </source>
</evidence>
<dbReference type="PANTHER" id="PTHR12709:SF5">
    <property type="entry name" value="DNA-DIRECTED RNA POLYMERASE I SUBUNIT RPA43"/>
    <property type="match status" value="1"/>
</dbReference>
<dbReference type="Proteomes" id="UP000694865">
    <property type="component" value="Unplaced"/>
</dbReference>
<comment type="subcellular location">
    <subcellularLocation>
        <location evidence="1">Nucleus</location>
    </subcellularLocation>
</comment>
<accession>A0ABM0M4C3</accession>
<evidence type="ECO:0000256" key="2">
    <source>
        <dbReference type="ARBA" id="ARBA00022478"/>
    </source>
</evidence>
<keyword evidence="6" id="KW-1185">Reference proteome</keyword>
<reference evidence="7" key="1">
    <citation type="submission" date="2025-08" db="UniProtKB">
        <authorList>
            <consortium name="RefSeq"/>
        </authorList>
    </citation>
    <scope>IDENTIFICATION</scope>
    <source>
        <tissue evidence="7">Testes</tissue>
    </source>
</reference>
<evidence type="ECO:0000256" key="3">
    <source>
        <dbReference type="ARBA" id="ARBA00023163"/>
    </source>
</evidence>
<dbReference type="Gene3D" id="2.40.50.1060">
    <property type="match status" value="1"/>
</dbReference>
<keyword evidence="4" id="KW-0539">Nucleus</keyword>
<feature type="compositionally biased region" description="Basic residues" evidence="5">
    <location>
        <begin position="192"/>
        <end position="201"/>
    </location>
</feature>
<dbReference type="InterPro" id="IPR036898">
    <property type="entry name" value="RNA_pol_Rpb7-like_N_sf"/>
</dbReference>
<name>A0ABM0M4C3_SACKO</name>
<feature type="compositionally biased region" description="Basic residues" evidence="5">
    <location>
        <begin position="322"/>
        <end position="334"/>
    </location>
</feature>
<protein>
    <submittedName>
        <fullName evidence="7">DNA-directed RNA polymerase I subunit RPA43-like</fullName>
    </submittedName>
</protein>
<feature type="region of interest" description="Disordered" evidence="5">
    <location>
        <begin position="152"/>
        <end position="334"/>
    </location>
</feature>
<feature type="compositionally biased region" description="Basic residues" evidence="5">
    <location>
        <begin position="254"/>
        <end position="264"/>
    </location>
</feature>